<dbReference type="InterPro" id="IPR001245">
    <property type="entry name" value="Ser-Thr/Tyr_kinase_cat_dom"/>
</dbReference>
<dbReference type="EC" id="2.7.10.2" evidence="2"/>
<evidence type="ECO:0000256" key="3">
    <source>
        <dbReference type="ARBA" id="ARBA00022443"/>
    </source>
</evidence>
<dbReference type="PRINTS" id="PR00109">
    <property type="entry name" value="TYRKINASE"/>
</dbReference>
<dbReference type="PROSITE" id="PS50002">
    <property type="entry name" value="SH3"/>
    <property type="match status" value="1"/>
</dbReference>
<evidence type="ECO:0000256" key="1">
    <source>
        <dbReference type="ARBA" id="ARBA00006529"/>
    </source>
</evidence>
<keyword evidence="3 10" id="KW-0728">SH3 domain</keyword>
<keyword evidence="5" id="KW-0808">Transferase</keyword>
<dbReference type="SMART" id="SM00326">
    <property type="entry name" value="SH3"/>
    <property type="match status" value="1"/>
</dbReference>
<accession>A0ABP0GN83</accession>
<dbReference type="InterPro" id="IPR017441">
    <property type="entry name" value="Protein_kinase_ATP_BS"/>
</dbReference>
<dbReference type="InterPro" id="IPR008271">
    <property type="entry name" value="Ser/Thr_kinase_AS"/>
</dbReference>
<dbReference type="Pfam" id="PF00069">
    <property type="entry name" value="Pkinase"/>
    <property type="match status" value="1"/>
</dbReference>
<feature type="domain" description="SH3" evidence="13">
    <location>
        <begin position="587"/>
        <end position="649"/>
    </location>
</feature>
<keyword evidence="4" id="KW-0723">Serine/threonine-protein kinase</keyword>
<proteinExistence type="inferred from homology"/>
<dbReference type="Gene3D" id="3.30.505.10">
    <property type="entry name" value="SH2 domain"/>
    <property type="match status" value="1"/>
</dbReference>
<evidence type="ECO:0000313" key="15">
    <source>
        <dbReference type="EMBL" id="CAK8691635.1"/>
    </source>
</evidence>
<feature type="binding site" evidence="11">
    <location>
        <position position="50"/>
    </location>
    <ligand>
        <name>ATP</name>
        <dbReference type="ChEBI" id="CHEBI:30616"/>
    </ligand>
</feature>
<gene>
    <name evidence="15" type="ORF">CVLEPA_LOCUS24398</name>
</gene>
<keyword evidence="9" id="KW-0829">Tyrosine-protein kinase</keyword>
<evidence type="ECO:0000256" key="9">
    <source>
        <dbReference type="ARBA" id="ARBA00023137"/>
    </source>
</evidence>
<dbReference type="Gene3D" id="2.30.30.40">
    <property type="entry name" value="SH3 Domains"/>
    <property type="match status" value="1"/>
</dbReference>
<dbReference type="InterPro" id="IPR050198">
    <property type="entry name" value="Non-receptor_tyrosine_kinases"/>
</dbReference>
<comment type="caution">
    <text evidence="15">The sequence shown here is derived from an EMBL/GenBank/DDBJ whole genome shotgun (WGS) entry which is preliminary data.</text>
</comment>
<evidence type="ECO:0000256" key="6">
    <source>
        <dbReference type="ARBA" id="ARBA00022741"/>
    </source>
</evidence>
<dbReference type="SMART" id="SM00220">
    <property type="entry name" value="S_TKc"/>
    <property type="match status" value="2"/>
</dbReference>
<evidence type="ECO:0000256" key="8">
    <source>
        <dbReference type="ARBA" id="ARBA00022840"/>
    </source>
</evidence>
<evidence type="ECO:0000256" key="2">
    <source>
        <dbReference type="ARBA" id="ARBA00011903"/>
    </source>
</evidence>
<evidence type="ECO:0000259" key="14">
    <source>
        <dbReference type="PROSITE" id="PS50011"/>
    </source>
</evidence>
<feature type="domain" description="Protein kinase" evidence="14">
    <location>
        <begin position="763"/>
        <end position="1011"/>
    </location>
</feature>
<dbReference type="SUPFAM" id="SSF50044">
    <property type="entry name" value="SH3-domain"/>
    <property type="match status" value="1"/>
</dbReference>
<dbReference type="InterPro" id="IPR036860">
    <property type="entry name" value="SH2_dom_sf"/>
</dbReference>
<evidence type="ECO:0000313" key="16">
    <source>
        <dbReference type="Proteomes" id="UP001642483"/>
    </source>
</evidence>
<protein>
    <recommendedName>
        <fullName evidence="2">non-specific protein-tyrosine kinase</fullName>
        <ecNumber evidence="2">2.7.10.2</ecNumber>
    </recommendedName>
</protein>
<dbReference type="Proteomes" id="UP001642483">
    <property type="component" value="Unassembled WGS sequence"/>
</dbReference>
<dbReference type="PROSITE" id="PS50011">
    <property type="entry name" value="PROTEIN_KINASE_DOM"/>
    <property type="match status" value="2"/>
</dbReference>
<reference evidence="15 16" key="1">
    <citation type="submission" date="2024-02" db="EMBL/GenBank/DDBJ databases">
        <authorList>
            <person name="Daric V."/>
            <person name="Darras S."/>
        </authorList>
    </citation>
    <scope>NUCLEOTIDE SEQUENCE [LARGE SCALE GENOMIC DNA]</scope>
</reference>
<dbReference type="InterPro" id="IPR001452">
    <property type="entry name" value="SH3_domain"/>
</dbReference>
<dbReference type="Pfam" id="PF07714">
    <property type="entry name" value="PK_Tyr_Ser-Thr"/>
    <property type="match status" value="1"/>
</dbReference>
<feature type="region of interest" description="Disordered" evidence="12">
    <location>
        <begin position="343"/>
        <end position="365"/>
    </location>
</feature>
<dbReference type="EMBL" id="CAWYQH010000119">
    <property type="protein sequence ID" value="CAK8691635.1"/>
    <property type="molecule type" value="Genomic_DNA"/>
</dbReference>
<evidence type="ECO:0000256" key="10">
    <source>
        <dbReference type="PROSITE-ProRule" id="PRU00192"/>
    </source>
</evidence>
<keyword evidence="6 11" id="KW-0547">Nucleotide-binding</keyword>
<feature type="domain" description="Protein kinase" evidence="14">
    <location>
        <begin position="23"/>
        <end position="299"/>
    </location>
</feature>
<evidence type="ECO:0000256" key="5">
    <source>
        <dbReference type="ARBA" id="ARBA00022679"/>
    </source>
</evidence>
<keyword evidence="8 11" id="KW-0067">ATP-binding</keyword>
<evidence type="ECO:0000256" key="11">
    <source>
        <dbReference type="PROSITE-ProRule" id="PRU10141"/>
    </source>
</evidence>
<evidence type="ECO:0000256" key="7">
    <source>
        <dbReference type="ARBA" id="ARBA00022777"/>
    </source>
</evidence>
<feature type="compositionally biased region" description="Polar residues" evidence="12">
    <location>
        <begin position="355"/>
        <end position="365"/>
    </location>
</feature>
<dbReference type="CDD" id="cd00174">
    <property type="entry name" value="SH3"/>
    <property type="match status" value="1"/>
</dbReference>
<evidence type="ECO:0000256" key="12">
    <source>
        <dbReference type="SAM" id="MobiDB-lite"/>
    </source>
</evidence>
<dbReference type="InterPro" id="IPR000719">
    <property type="entry name" value="Prot_kinase_dom"/>
</dbReference>
<name>A0ABP0GN83_CLALP</name>
<dbReference type="InterPro" id="IPR036028">
    <property type="entry name" value="SH3-like_dom_sf"/>
</dbReference>
<dbReference type="InterPro" id="IPR011009">
    <property type="entry name" value="Kinase-like_dom_sf"/>
</dbReference>
<dbReference type="Gene3D" id="1.10.510.10">
    <property type="entry name" value="Transferase(Phosphotransferase) domain 1"/>
    <property type="match status" value="2"/>
</dbReference>
<dbReference type="CDD" id="cd00180">
    <property type="entry name" value="PKc"/>
    <property type="match status" value="1"/>
</dbReference>
<keyword evidence="16" id="KW-1185">Reference proteome</keyword>
<dbReference type="PROSITE" id="PS00107">
    <property type="entry name" value="PROTEIN_KINASE_ATP"/>
    <property type="match status" value="1"/>
</dbReference>
<dbReference type="PANTHER" id="PTHR24418">
    <property type="entry name" value="TYROSINE-PROTEIN KINASE"/>
    <property type="match status" value="1"/>
</dbReference>
<evidence type="ECO:0000256" key="4">
    <source>
        <dbReference type="ARBA" id="ARBA00022527"/>
    </source>
</evidence>
<organism evidence="15 16">
    <name type="scientific">Clavelina lepadiformis</name>
    <name type="common">Light-bulb sea squirt</name>
    <name type="synonym">Ascidia lepadiformis</name>
    <dbReference type="NCBI Taxonomy" id="159417"/>
    <lineage>
        <taxon>Eukaryota</taxon>
        <taxon>Metazoa</taxon>
        <taxon>Chordata</taxon>
        <taxon>Tunicata</taxon>
        <taxon>Ascidiacea</taxon>
        <taxon>Aplousobranchia</taxon>
        <taxon>Clavelinidae</taxon>
        <taxon>Clavelina</taxon>
    </lineage>
</organism>
<dbReference type="SUPFAM" id="SSF56112">
    <property type="entry name" value="Protein kinase-like (PK-like)"/>
    <property type="match status" value="2"/>
</dbReference>
<keyword evidence="7" id="KW-0418">Kinase</keyword>
<comment type="similarity">
    <text evidence="1">Belongs to the protein kinase superfamily. STE Ser/Thr protein kinase family. MAP kinase kinase kinase subfamily.</text>
</comment>
<sequence length="1020" mass="117309">MSSAEKIYQTAPKYDADKLLTSWNINDYLGNGASAAARRCYYNDKVLAVKRFYITGTVKRVERIAQRFKREAVILHLLEHQNIVKIHGITEWSCSECLGLVMEYIPGGTLEDLLDEESSDIPWELRLRFMLDMTEALKYLHHHHAKRRIVHGDLKPQNILLDLDLNIKLTDFGSTNVIKATGVTRMTLDLDTTREYTEFYVAPEMLKKPTPPVKCSMDIYSLSMVNYNVMTRSLSGNIEEEKLQSVEEELQNKPSDLHIFKVLRNFLTCGSKEKPEKRPKACEINQCFKKEFDKIDPVVLLQKIQPLRSHLLSEQKITQTEEKVKLSTFCGDDFRSISLSSVSDDTPLQVDNDDSSNQSQTIDTVPQSALADTNLNSLLEEAKKSGAPINIIYAPQIQDYRQFNQTEIKDCTDVTLPGGDVIQNQSVYEGSNARYEVDSNAPIPLYNMQQKATCSDDMHLSQSHCPAGSDNEVFEAEYINQDNEEVHEGIYVDDYDEIEMKISTTENPVNNGVSIAVADPYNLPPVVPEQDDDMKNNEVFEAEYTNQDNEEVHEGIYVDDYDEIEMKISTTENPDELEKSIYDTVFDESSKYVSLFDFEAKSRDEISVGKGDVVHVLERDLEENFWKVESQKTKKIGLAVSNIFIPKQWFFKNKQTSYCEQRLIRKETFSGNFMITDHDGKLILTVLHIDSNMSKHPYHYDIEFPFGNHSCRLHDRQLFPSIVKLIQYYQSINYIDELTKQICCQLTVPCPSSRRHKSLQLSIGDLELLQQQPFGNIYRVWKGLLYGTLKVFIKTADEDQCVNHADLLPLQIVNHDNIASFFGMTTQQPVWIVTEYLSKGTILEFFDTDEGKSTDLSHHIFYGYQISKGMNHLEQQSYPHGHLQAEHILIGHKNQCKIAGFGYYKCQKMVDYRTKWSSPEVLKNGRGSVSIKSDVWSFGILLTEIFTKGKEPYQGMSLGKLIEQLKRGYRIPKRDILPDNSFTENLYSFLLQCWLDDYQQRPTFQDIRMFLESCTVKDAD</sequence>
<evidence type="ECO:0000259" key="13">
    <source>
        <dbReference type="PROSITE" id="PS50002"/>
    </source>
</evidence>
<dbReference type="PROSITE" id="PS00108">
    <property type="entry name" value="PROTEIN_KINASE_ST"/>
    <property type="match status" value="1"/>
</dbReference>
<dbReference type="SUPFAM" id="SSF55550">
    <property type="entry name" value="SH2 domain"/>
    <property type="match status" value="1"/>
</dbReference>
<dbReference type="Pfam" id="PF00018">
    <property type="entry name" value="SH3_1"/>
    <property type="match status" value="1"/>
</dbReference>